<evidence type="ECO:0000313" key="9">
    <source>
        <dbReference type="Proteomes" id="UP000516173"/>
    </source>
</evidence>
<keyword evidence="3 6" id="KW-0812">Transmembrane</keyword>
<dbReference type="GeneID" id="80348283"/>
<feature type="transmembrane region" description="Helical" evidence="6">
    <location>
        <begin position="106"/>
        <end position="128"/>
    </location>
</feature>
<feature type="transmembrane region" description="Helical" evidence="6">
    <location>
        <begin position="49"/>
        <end position="70"/>
    </location>
</feature>
<dbReference type="KEGG" id="nwl:NWFMUON74_37670"/>
<comment type="subcellular location">
    <subcellularLocation>
        <location evidence="1">Cell membrane</location>
        <topology evidence="1">Multi-pass membrane protein</topology>
    </subcellularLocation>
</comment>
<evidence type="ECO:0000256" key="3">
    <source>
        <dbReference type="ARBA" id="ARBA00022692"/>
    </source>
</evidence>
<dbReference type="Proteomes" id="UP000516173">
    <property type="component" value="Chromosome"/>
</dbReference>
<dbReference type="PANTHER" id="PTHR43124">
    <property type="entry name" value="PURINE EFFLUX PUMP PBUE"/>
    <property type="match status" value="1"/>
</dbReference>
<evidence type="ECO:0000256" key="2">
    <source>
        <dbReference type="ARBA" id="ARBA00022475"/>
    </source>
</evidence>
<evidence type="ECO:0000256" key="4">
    <source>
        <dbReference type="ARBA" id="ARBA00022989"/>
    </source>
</evidence>
<feature type="transmembrane region" description="Helical" evidence="6">
    <location>
        <begin position="276"/>
        <end position="297"/>
    </location>
</feature>
<dbReference type="RefSeq" id="WP_197986868.1">
    <property type="nucleotide sequence ID" value="NZ_AP023396.1"/>
</dbReference>
<feature type="transmembrane region" description="Helical" evidence="6">
    <location>
        <begin position="148"/>
        <end position="165"/>
    </location>
</feature>
<organism evidence="8 9">
    <name type="scientific">Nocardia wallacei</name>
    <dbReference type="NCBI Taxonomy" id="480035"/>
    <lineage>
        <taxon>Bacteria</taxon>
        <taxon>Bacillati</taxon>
        <taxon>Actinomycetota</taxon>
        <taxon>Actinomycetes</taxon>
        <taxon>Mycobacteriales</taxon>
        <taxon>Nocardiaceae</taxon>
        <taxon>Nocardia</taxon>
    </lineage>
</organism>
<feature type="transmembrane region" description="Helical" evidence="6">
    <location>
        <begin position="339"/>
        <end position="361"/>
    </location>
</feature>
<feature type="transmembrane region" description="Helical" evidence="6">
    <location>
        <begin position="82"/>
        <end position="100"/>
    </location>
</feature>
<sequence length="394" mass="39316">MRVDAKAVPGARQWVLAGLLITAMTLSMLPLFLVGALGPRLIDEFDGAASLLGALVAAGFAVAAVLSLIVGPMVAALGVRRCLVAMFVVSALALTLFAVAPGYPVLVAAIAVSGLAQALANPTTNQLIATRISADRRGSVAGWKQSGVQFGAFLAGLPLAAIAVATTWRVAVGAAAAGAAVAAALALAVTKDAAPPRVPRVEVATSAGDAGWMCGFSVLLGAGISAINTYIALYAADELSLSATTASMLVAVLGVAGITGRVGWTRWASKLRCSGVVLGPLAFGAAIATLAILAAAAGGAWLAWAGVLGIGGCAVAANAVSMMTVIATAAPEHVGRDSAVVSAGFFAGFVVGPPLFGVLAASGRHRYGPAWTLVAAEFLAAAVVAWWWQRRAAR</sequence>
<dbReference type="SUPFAM" id="SSF103473">
    <property type="entry name" value="MFS general substrate transporter"/>
    <property type="match status" value="1"/>
</dbReference>
<feature type="transmembrane region" description="Helical" evidence="6">
    <location>
        <begin position="303"/>
        <end position="327"/>
    </location>
</feature>
<dbReference type="InterPro" id="IPR050189">
    <property type="entry name" value="MFS_Efflux_Transporters"/>
</dbReference>
<protein>
    <recommendedName>
        <fullName evidence="7">Major facilitator superfamily (MFS) profile domain-containing protein</fullName>
    </recommendedName>
</protein>
<dbReference type="Gene3D" id="1.20.1250.20">
    <property type="entry name" value="MFS general substrate transporter like domains"/>
    <property type="match status" value="2"/>
</dbReference>
<dbReference type="InterPro" id="IPR020846">
    <property type="entry name" value="MFS_dom"/>
</dbReference>
<feature type="transmembrane region" description="Helical" evidence="6">
    <location>
        <begin position="14"/>
        <end position="37"/>
    </location>
</feature>
<gene>
    <name evidence="8" type="ORF">NWFMUON74_37670</name>
</gene>
<keyword evidence="9" id="KW-1185">Reference proteome</keyword>
<evidence type="ECO:0000256" key="1">
    <source>
        <dbReference type="ARBA" id="ARBA00004651"/>
    </source>
</evidence>
<dbReference type="GO" id="GO:0005886">
    <property type="term" value="C:plasma membrane"/>
    <property type="evidence" value="ECO:0007669"/>
    <property type="project" value="UniProtKB-SubCell"/>
</dbReference>
<dbReference type="PANTHER" id="PTHR43124:SF3">
    <property type="entry name" value="CHLORAMPHENICOL EFFLUX PUMP RV0191"/>
    <property type="match status" value="1"/>
</dbReference>
<feature type="transmembrane region" description="Helical" evidence="6">
    <location>
        <begin position="367"/>
        <end position="388"/>
    </location>
</feature>
<keyword evidence="4 6" id="KW-1133">Transmembrane helix</keyword>
<evidence type="ECO:0000256" key="6">
    <source>
        <dbReference type="SAM" id="Phobius"/>
    </source>
</evidence>
<dbReference type="PROSITE" id="PS50850">
    <property type="entry name" value="MFS"/>
    <property type="match status" value="1"/>
</dbReference>
<feature type="transmembrane region" description="Helical" evidence="6">
    <location>
        <begin position="239"/>
        <end position="264"/>
    </location>
</feature>
<feature type="transmembrane region" description="Helical" evidence="6">
    <location>
        <begin position="171"/>
        <end position="189"/>
    </location>
</feature>
<keyword evidence="2" id="KW-1003">Cell membrane</keyword>
<dbReference type="GO" id="GO:0022857">
    <property type="term" value="F:transmembrane transporter activity"/>
    <property type="evidence" value="ECO:0007669"/>
    <property type="project" value="InterPro"/>
</dbReference>
<dbReference type="Pfam" id="PF07690">
    <property type="entry name" value="MFS_1"/>
    <property type="match status" value="2"/>
</dbReference>
<reference evidence="8 9" key="1">
    <citation type="submission" date="2020-08" db="EMBL/GenBank/DDBJ databases">
        <title>Genome Sequencing of Nocardia wallacei strain FMUON74 and assembly.</title>
        <authorList>
            <person name="Toyokawa M."/>
            <person name="Uesaka K."/>
        </authorList>
    </citation>
    <scope>NUCLEOTIDE SEQUENCE [LARGE SCALE GENOMIC DNA]</scope>
    <source>
        <strain evidence="8 9">FMUON74</strain>
    </source>
</reference>
<feature type="domain" description="Major facilitator superfamily (MFS) profile" evidence="7">
    <location>
        <begin position="11"/>
        <end position="393"/>
    </location>
</feature>
<dbReference type="AlphaFoldDB" id="A0A7G1KL80"/>
<evidence type="ECO:0000313" key="8">
    <source>
        <dbReference type="EMBL" id="BCK55995.1"/>
    </source>
</evidence>
<name>A0A7G1KL80_9NOCA</name>
<dbReference type="InterPro" id="IPR036259">
    <property type="entry name" value="MFS_trans_sf"/>
</dbReference>
<feature type="transmembrane region" description="Helical" evidence="6">
    <location>
        <begin position="210"/>
        <end position="233"/>
    </location>
</feature>
<accession>A0A7G1KL80</accession>
<dbReference type="EMBL" id="AP023396">
    <property type="protein sequence ID" value="BCK55995.1"/>
    <property type="molecule type" value="Genomic_DNA"/>
</dbReference>
<evidence type="ECO:0000259" key="7">
    <source>
        <dbReference type="PROSITE" id="PS50850"/>
    </source>
</evidence>
<proteinExistence type="predicted"/>
<evidence type="ECO:0000256" key="5">
    <source>
        <dbReference type="ARBA" id="ARBA00023136"/>
    </source>
</evidence>
<dbReference type="InterPro" id="IPR011701">
    <property type="entry name" value="MFS"/>
</dbReference>
<keyword evidence="5 6" id="KW-0472">Membrane</keyword>